<sequence length="87" mass="9463">MHISSPHHLTNRRLHIMQEFINAATNSSGGVALAGSATGQLVIAAIGLFFMILFGSFGAWLRWRDSKALREALEAGDIKTAVKIRSK</sequence>
<protein>
    <submittedName>
        <fullName evidence="2">Holin</fullName>
    </submittedName>
</protein>
<keyword evidence="3" id="KW-1185">Reference proteome</keyword>
<dbReference type="Proteomes" id="UP001060641">
    <property type="component" value="Segment"/>
</dbReference>
<dbReference type="EMBL" id="OP267563">
    <property type="protein sequence ID" value="UXQ90533.1"/>
    <property type="molecule type" value="Genomic_DNA"/>
</dbReference>
<evidence type="ECO:0000313" key="3">
    <source>
        <dbReference type="Proteomes" id="UP001060641"/>
    </source>
</evidence>
<feature type="transmembrane region" description="Helical" evidence="1">
    <location>
        <begin position="41"/>
        <end position="61"/>
    </location>
</feature>
<reference evidence="2" key="1">
    <citation type="submission" date="2022-08" db="EMBL/GenBank/DDBJ databases">
        <title>Potential of phage cocktail in the treatment of multidrug-resistant Klebsiella pneumoniae pulmonary infection in mice.</title>
        <authorList>
            <person name="Gou Z."/>
            <person name="Lu S."/>
            <person name="Sun F."/>
            <person name="Xia P."/>
        </authorList>
    </citation>
    <scope>NUCLEOTIDE SEQUENCE</scope>
</reference>
<organism evidence="2 3">
    <name type="scientific">Klebsiella phage GZ9</name>
    <dbReference type="NCBI Taxonomy" id="2981548"/>
    <lineage>
        <taxon>Viruses</taxon>
        <taxon>Duplodnaviria</taxon>
        <taxon>Heunggongvirae</taxon>
        <taxon>Uroviricota</taxon>
        <taxon>Caudoviricetes</taxon>
        <taxon>Drexlerviridae</taxon>
        <taxon>Webervirus</taxon>
        <taxon>Webervirus GZ9</taxon>
    </lineage>
</organism>
<proteinExistence type="predicted"/>
<keyword evidence="1" id="KW-0812">Transmembrane</keyword>
<keyword evidence="1" id="KW-0472">Membrane</keyword>
<accession>A0A977TGA7</accession>
<keyword evidence="1" id="KW-1133">Transmembrane helix</keyword>
<evidence type="ECO:0000313" key="2">
    <source>
        <dbReference type="EMBL" id="UXQ90533.1"/>
    </source>
</evidence>
<evidence type="ECO:0000256" key="1">
    <source>
        <dbReference type="SAM" id="Phobius"/>
    </source>
</evidence>
<name>A0A977TGA7_9CAUD</name>